<dbReference type="AlphaFoldDB" id="A0A4Y2LYS9"/>
<dbReference type="EMBL" id="BGPR01120660">
    <property type="protein sequence ID" value="GBN19283.1"/>
    <property type="molecule type" value="Genomic_DNA"/>
</dbReference>
<proteinExistence type="predicted"/>
<feature type="region of interest" description="Disordered" evidence="1">
    <location>
        <begin position="1"/>
        <end position="41"/>
    </location>
</feature>
<feature type="compositionally biased region" description="Basic residues" evidence="1">
    <location>
        <begin position="28"/>
        <end position="39"/>
    </location>
</feature>
<protein>
    <submittedName>
        <fullName evidence="2">Uncharacterized protein</fullName>
    </submittedName>
</protein>
<feature type="region of interest" description="Disordered" evidence="1">
    <location>
        <begin position="93"/>
        <end position="112"/>
    </location>
</feature>
<reference evidence="2 3" key="1">
    <citation type="journal article" date="2019" name="Sci. Rep.">
        <title>Orb-weaving spider Araneus ventricosus genome elucidates the spidroin gene catalogue.</title>
        <authorList>
            <person name="Kono N."/>
            <person name="Nakamura H."/>
            <person name="Ohtoshi R."/>
            <person name="Moran D.A.P."/>
            <person name="Shinohara A."/>
            <person name="Yoshida Y."/>
            <person name="Fujiwara M."/>
            <person name="Mori M."/>
            <person name="Tomita M."/>
            <person name="Arakawa K."/>
        </authorList>
    </citation>
    <scope>NUCLEOTIDE SEQUENCE [LARGE SCALE GENOMIC DNA]</scope>
</reference>
<organism evidence="2 3">
    <name type="scientific">Araneus ventricosus</name>
    <name type="common">Orbweaver spider</name>
    <name type="synonym">Epeira ventricosa</name>
    <dbReference type="NCBI Taxonomy" id="182803"/>
    <lineage>
        <taxon>Eukaryota</taxon>
        <taxon>Metazoa</taxon>
        <taxon>Ecdysozoa</taxon>
        <taxon>Arthropoda</taxon>
        <taxon>Chelicerata</taxon>
        <taxon>Arachnida</taxon>
        <taxon>Araneae</taxon>
        <taxon>Araneomorphae</taxon>
        <taxon>Entelegynae</taxon>
        <taxon>Araneoidea</taxon>
        <taxon>Araneidae</taxon>
        <taxon>Araneus</taxon>
    </lineage>
</organism>
<gene>
    <name evidence="2" type="ORF">AVEN_269398_1</name>
</gene>
<dbReference type="Proteomes" id="UP000499080">
    <property type="component" value="Unassembled WGS sequence"/>
</dbReference>
<evidence type="ECO:0000313" key="2">
    <source>
        <dbReference type="EMBL" id="GBN19283.1"/>
    </source>
</evidence>
<comment type="caution">
    <text evidence="2">The sequence shown here is derived from an EMBL/GenBank/DDBJ whole genome shotgun (WGS) entry which is preliminary data.</text>
</comment>
<evidence type="ECO:0000256" key="1">
    <source>
        <dbReference type="SAM" id="MobiDB-lite"/>
    </source>
</evidence>
<sequence>MEKLVLEDAEREGTKKKQAQAHEGANKRPTKRKNSKNKRKNFEFRTGLTLLPQAGVAECADRTLILTRELPVATASFVNEPFYRKRHRLDISLNRDSPNKKKPGSRLTNAQSESTYPSLGIMCISPQNRRPAGREPCGKLGTICSSPNCIHYLEVKPRRNGGPPEDLGRLLCPLRLEVHIRSAPSRPPA</sequence>
<feature type="compositionally biased region" description="Basic and acidic residues" evidence="1">
    <location>
        <begin position="1"/>
        <end position="15"/>
    </location>
</feature>
<evidence type="ECO:0000313" key="3">
    <source>
        <dbReference type="Proteomes" id="UP000499080"/>
    </source>
</evidence>
<name>A0A4Y2LYS9_ARAVE</name>
<accession>A0A4Y2LYS9</accession>
<keyword evidence="3" id="KW-1185">Reference proteome</keyword>